<feature type="binding site" evidence="3">
    <location>
        <position position="291"/>
    </location>
    <ligand>
        <name>phosphoenolpyruvate</name>
        <dbReference type="ChEBI" id="CHEBI:58702"/>
    </ligand>
</feature>
<protein>
    <recommendedName>
        <fullName evidence="4">Phospho-2-dehydro-3-deoxyheptonate aldolase</fullName>
        <ecNumber evidence="4">2.5.1.54</ecNumber>
    </recommendedName>
</protein>
<gene>
    <name evidence="5" type="ORF">GCM10011611_46610</name>
</gene>
<dbReference type="SUPFAM" id="SSF51569">
    <property type="entry name" value="Aldolase"/>
    <property type="match status" value="1"/>
</dbReference>
<evidence type="ECO:0000256" key="3">
    <source>
        <dbReference type="PIRSR" id="PIRSR602480-1"/>
    </source>
</evidence>
<feature type="binding site" evidence="3">
    <location>
        <position position="69"/>
    </location>
    <ligand>
        <name>Mn(2+)</name>
        <dbReference type="ChEBI" id="CHEBI:29035"/>
    </ligand>
</feature>
<keyword evidence="2 4" id="KW-0808">Transferase</keyword>
<dbReference type="EMBL" id="BMJQ01000013">
    <property type="protein sequence ID" value="GGF35059.1"/>
    <property type="molecule type" value="Genomic_DNA"/>
</dbReference>
<name>A0A8J3E5D9_9PROT</name>
<organism evidence="5 6">
    <name type="scientific">Aliidongia dinghuensis</name>
    <dbReference type="NCBI Taxonomy" id="1867774"/>
    <lineage>
        <taxon>Bacteria</taxon>
        <taxon>Pseudomonadati</taxon>
        <taxon>Pseudomonadota</taxon>
        <taxon>Alphaproteobacteria</taxon>
        <taxon>Rhodospirillales</taxon>
        <taxon>Dongiaceae</taxon>
        <taxon>Aliidongia</taxon>
    </lineage>
</organism>
<feature type="binding site" evidence="3">
    <location>
        <position position="354"/>
    </location>
    <ligand>
        <name>Mn(2+)</name>
        <dbReference type="ChEBI" id="CHEBI:29035"/>
    </ligand>
</feature>
<dbReference type="RefSeq" id="WP_189050286.1">
    <property type="nucleotide sequence ID" value="NZ_BMJQ01000013.1"/>
</dbReference>
<comment type="similarity">
    <text evidence="1 4">Belongs to the class-II DAHP synthase family.</text>
</comment>
<keyword evidence="3" id="KW-0464">Manganese</keyword>
<reference evidence="5" key="2">
    <citation type="submission" date="2020-09" db="EMBL/GenBank/DDBJ databases">
        <authorList>
            <person name="Sun Q."/>
            <person name="Zhou Y."/>
        </authorList>
    </citation>
    <scope>NUCLEOTIDE SEQUENCE</scope>
    <source>
        <strain evidence="5">CGMCC 1.15725</strain>
    </source>
</reference>
<dbReference type="InterPro" id="IPR002480">
    <property type="entry name" value="DAHP_synth_2"/>
</dbReference>
<accession>A0A8J3E5D9</accession>
<dbReference type="NCBIfam" id="TIGR01358">
    <property type="entry name" value="DAHP_synth_II"/>
    <property type="match status" value="1"/>
</dbReference>
<dbReference type="GO" id="GO:0009073">
    <property type="term" value="P:aromatic amino acid family biosynthetic process"/>
    <property type="evidence" value="ECO:0007669"/>
    <property type="project" value="InterPro"/>
</dbReference>
<dbReference type="EC" id="2.5.1.54" evidence="4"/>
<evidence type="ECO:0000313" key="5">
    <source>
        <dbReference type="EMBL" id="GGF35059.1"/>
    </source>
</evidence>
<comment type="catalytic activity">
    <reaction evidence="4">
        <text>D-erythrose 4-phosphate + phosphoenolpyruvate + H2O = 7-phospho-2-dehydro-3-deoxy-D-arabino-heptonate + phosphate</text>
        <dbReference type="Rhea" id="RHEA:14717"/>
        <dbReference type="ChEBI" id="CHEBI:15377"/>
        <dbReference type="ChEBI" id="CHEBI:16897"/>
        <dbReference type="ChEBI" id="CHEBI:43474"/>
        <dbReference type="ChEBI" id="CHEBI:58394"/>
        <dbReference type="ChEBI" id="CHEBI:58702"/>
        <dbReference type="EC" id="2.5.1.54"/>
    </reaction>
</comment>
<dbReference type="PANTHER" id="PTHR21337">
    <property type="entry name" value="PHOSPHO-2-DEHYDRO-3-DEOXYHEPTONATE ALDOLASE 1, 2"/>
    <property type="match status" value="1"/>
</dbReference>
<feature type="binding site" evidence="3">
    <location>
        <position position="322"/>
    </location>
    <ligand>
        <name>phosphoenolpyruvate</name>
        <dbReference type="ChEBI" id="CHEBI:58702"/>
    </ligand>
</feature>
<dbReference type="Pfam" id="PF01474">
    <property type="entry name" value="DAHP_synth_2"/>
    <property type="match status" value="1"/>
</dbReference>
<evidence type="ECO:0000256" key="1">
    <source>
        <dbReference type="ARBA" id="ARBA00008911"/>
    </source>
</evidence>
<feature type="binding site" evidence="3">
    <location>
        <position position="426"/>
    </location>
    <ligand>
        <name>Mn(2+)</name>
        <dbReference type="ChEBI" id="CHEBI:29035"/>
    </ligand>
</feature>
<dbReference type="Proteomes" id="UP000646365">
    <property type="component" value="Unassembled WGS sequence"/>
</dbReference>
<feature type="binding site" evidence="3">
    <location>
        <position position="108"/>
    </location>
    <ligand>
        <name>phosphoenolpyruvate</name>
        <dbReference type="ChEBI" id="CHEBI:58702"/>
    </ligand>
</feature>
<comment type="cofactor">
    <cofactor evidence="3">
        <name>Mn(2+)</name>
        <dbReference type="ChEBI" id="CHEBI:29035"/>
    </cofactor>
    <cofactor evidence="3">
        <name>Co(2+)</name>
        <dbReference type="ChEBI" id="CHEBI:48828"/>
    </cofactor>
    <cofactor evidence="3">
        <name>Cd(2+)</name>
        <dbReference type="ChEBI" id="CHEBI:48775"/>
    </cofactor>
    <text evidence="3">Binds 1 divalent cation per subunit. The enzyme is active with manganese, cobalt or cadmium ions.</text>
</comment>
<keyword evidence="3" id="KW-0170">Cobalt</keyword>
<dbReference type="GO" id="GO:0003849">
    <property type="term" value="F:3-deoxy-7-phosphoheptulonate synthase activity"/>
    <property type="evidence" value="ECO:0007669"/>
    <property type="project" value="UniProtKB-EC"/>
</dbReference>
<keyword evidence="3" id="KW-0104">Cadmium</keyword>
<comment type="caution">
    <text evidence="5">The sequence shown here is derived from an EMBL/GenBank/DDBJ whole genome shotgun (WGS) entry which is preliminary data.</text>
</comment>
<dbReference type="InterPro" id="IPR013785">
    <property type="entry name" value="Aldolase_TIM"/>
</dbReference>
<reference evidence="5" key="1">
    <citation type="journal article" date="2014" name="Int. J. Syst. Evol. Microbiol.">
        <title>Complete genome sequence of Corynebacterium casei LMG S-19264T (=DSM 44701T), isolated from a smear-ripened cheese.</title>
        <authorList>
            <consortium name="US DOE Joint Genome Institute (JGI-PGF)"/>
            <person name="Walter F."/>
            <person name="Albersmeier A."/>
            <person name="Kalinowski J."/>
            <person name="Ruckert C."/>
        </authorList>
    </citation>
    <scope>NUCLEOTIDE SEQUENCE</scope>
    <source>
        <strain evidence="5">CGMCC 1.15725</strain>
    </source>
</reference>
<keyword evidence="6" id="KW-1185">Reference proteome</keyword>
<feature type="binding site" evidence="3">
    <location>
        <position position="396"/>
    </location>
    <ligand>
        <name>Mn(2+)</name>
        <dbReference type="ChEBI" id="CHEBI:29035"/>
    </ligand>
</feature>
<proteinExistence type="inferred from homology"/>
<evidence type="ECO:0000313" key="6">
    <source>
        <dbReference type="Proteomes" id="UP000646365"/>
    </source>
</evidence>
<evidence type="ECO:0000256" key="4">
    <source>
        <dbReference type="RuleBase" id="RU363071"/>
    </source>
</evidence>
<evidence type="ECO:0000256" key="2">
    <source>
        <dbReference type="ARBA" id="ARBA00022679"/>
    </source>
</evidence>
<sequence>MAEKWSPDSWRGQPIVQVPEYPDRDALKSVEGLLRNFPPLVFAGEARRLKTALADACEGKAFLLQGGDCAESFAEFRANNIRDTFRVMLQMAVVLTFGAAVPVVKLGRLAGQFAKPRSSSMETIGEVSLPSYRGDIINGMDFTAAARVPDPQRMVQAYSQSAATLNLLRAFASGGYADLHQVHLWNQGFVAKSPQGERYQALADRLTETLDFMAACGFTSATSPQIRETEFFTSHEALLLPYEEALTRVDSTSGEWYDCSAHLVWIGDRTRQLDGAHVEFARGIKNPIGLKAGPTTNPDDLLRLIDILNPANEPGRLSLITRMSSEKVTELLPPLVRAVEREGRKVVWVCDPMHGNTHTSSTGYKTRSFDRIIKEVRGFFDVHQAEGTQAGGVHFEMTGQEVTECIGGAQAISDSSLGDRYHTHCDPRLNASQSLELAFLMAEELKSRRLAMGKPSGSALAAAS</sequence>
<dbReference type="Gene3D" id="3.20.20.70">
    <property type="entry name" value="Aldolase class I"/>
    <property type="match status" value="1"/>
</dbReference>
<dbReference type="AlphaFoldDB" id="A0A8J3E5D9"/>
<dbReference type="PANTHER" id="PTHR21337:SF0">
    <property type="entry name" value="PHOSPHO-2-DEHYDRO-3-DEOXYHEPTONATE ALDOLASE"/>
    <property type="match status" value="1"/>
</dbReference>